<dbReference type="Gene3D" id="3.30.559.10">
    <property type="entry name" value="Chloramphenicol acetyltransferase-like domain"/>
    <property type="match status" value="1"/>
</dbReference>
<evidence type="ECO:0000313" key="2">
    <source>
        <dbReference type="EMBL" id="KAK8869574.1"/>
    </source>
</evidence>
<sequence>MSGLTTTFVSCRPPTSSTLPEGTTSLPIAPISLWPMGTVESVFTFPEELDKDKLEQAIGLLTSVWPTLGGRYVRRAREGEDGKFDFSFNLTSSPIPFSTQTITSAPDPFPFPTRLVIQDTLHPYLPPLGPTYHIPNKDEPLFVVRLTTILPFRSSVLGINMSHLIGDGEMGLRLVKLLELFYLHGEKVIVSINDDKEDVYRLSGFLLPTFGDHTKLPPFQPEWDDLYSSWSSIGHDGQKRFEAFKHERETNERMTIEFNQGEIKKLKDVWMDKEKTGILSGQDVLSGWWIQLMERLGMKIDLVEYVCSHRLFCVSHPSYPPDLPTLAANVSRVRTIALQPHQLAGLDPGQIATLVRKAINELRSDPDITLPWLSGAAHHLEQAAIQDRGQILACGDGQVFINSNIRMNWHVSFGFQPHQTTYHTAHTGLRYLRVYQANPREGERLGERVELAFRLPKGGMKEAAENLVRNDQQELADM</sequence>
<reference evidence="2 3" key="1">
    <citation type="journal article" date="2024" name="bioRxiv">
        <title>Comparative genomics of Cryptococcus and Kwoniella reveals pathogenesis evolution and contrasting karyotype dynamics via intercentromeric recombination or chromosome fusion.</title>
        <authorList>
            <person name="Coelho M.A."/>
            <person name="David-Palma M."/>
            <person name="Shea T."/>
            <person name="Bowers K."/>
            <person name="McGinley-Smith S."/>
            <person name="Mohammad A.W."/>
            <person name="Gnirke A."/>
            <person name="Yurkov A.M."/>
            <person name="Nowrousian M."/>
            <person name="Sun S."/>
            <person name="Cuomo C.A."/>
            <person name="Heitman J."/>
        </authorList>
    </citation>
    <scope>NUCLEOTIDE SEQUENCE [LARGE SCALE GENOMIC DNA]</scope>
    <source>
        <strain evidence="2 3">CBS 13917</strain>
    </source>
</reference>
<feature type="region of interest" description="Disordered" evidence="1">
    <location>
        <begin position="1"/>
        <end position="23"/>
    </location>
</feature>
<keyword evidence="3" id="KW-1185">Reference proteome</keyword>
<dbReference type="EMBL" id="JBCAWK010000001">
    <property type="protein sequence ID" value="KAK8869574.1"/>
    <property type="molecule type" value="Genomic_DNA"/>
</dbReference>
<name>A0AAW0Z5T7_9TREE</name>
<dbReference type="KEGG" id="kne:92177401"/>
<protein>
    <submittedName>
        <fullName evidence="2">Uncharacterized protein</fullName>
    </submittedName>
</protein>
<dbReference type="AlphaFoldDB" id="A0AAW0Z5T7"/>
<dbReference type="InterPro" id="IPR023213">
    <property type="entry name" value="CAT-like_dom_sf"/>
</dbReference>
<accession>A0AAW0Z5T7</accession>
<dbReference type="RefSeq" id="XP_066805820.1">
    <property type="nucleotide sequence ID" value="XM_066943278.1"/>
</dbReference>
<dbReference type="GeneID" id="92177401"/>
<dbReference type="Proteomes" id="UP001388673">
    <property type="component" value="Unassembled WGS sequence"/>
</dbReference>
<evidence type="ECO:0000313" key="3">
    <source>
        <dbReference type="Proteomes" id="UP001388673"/>
    </source>
</evidence>
<proteinExistence type="predicted"/>
<evidence type="ECO:0000256" key="1">
    <source>
        <dbReference type="SAM" id="MobiDB-lite"/>
    </source>
</evidence>
<gene>
    <name evidence="2" type="ORF">IAR55_000141</name>
</gene>
<organism evidence="2 3">
    <name type="scientific">Kwoniella newhampshirensis</name>
    <dbReference type="NCBI Taxonomy" id="1651941"/>
    <lineage>
        <taxon>Eukaryota</taxon>
        <taxon>Fungi</taxon>
        <taxon>Dikarya</taxon>
        <taxon>Basidiomycota</taxon>
        <taxon>Agaricomycotina</taxon>
        <taxon>Tremellomycetes</taxon>
        <taxon>Tremellales</taxon>
        <taxon>Cryptococcaceae</taxon>
        <taxon>Kwoniella</taxon>
    </lineage>
</organism>
<comment type="caution">
    <text evidence="2">The sequence shown here is derived from an EMBL/GenBank/DDBJ whole genome shotgun (WGS) entry which is preliminary data.</text>
</comment>